<dbReference type="Pfam" id="PF03023">
    <property type="entry name" value="MurJ"/>
    <property type="match status" value="1"/>
</dbReference>
<proteinExistence type="predicted"/>
<feature type="transmembrane region" description="Helical" evidence="9">
    <location>
        <begin position="493"/>
        <end position="516"/>
    </location>
</feature>
<dbReference type="PANTHER" id="PTHR47019:SF1">
    <property type="entry name" value="LIPID II FLIPPASE MURJ"/>
    <property type="match status" value="1"/>
</dbReference>
<organism evidence="10 11">
    <name type="scientific">Streptacidiphilus cavernicola</name>
    <dbReference type="NCBI Taxonomy" id="3342716"/>
    <lineage>
        <taxon>Bacteria</taxon>
        <taxon>Bacillati</taxon>
        <taxon>Actinomycetota</taxon>
        <taxon>Actinomycetes</taxon>
        <taxon>Kitasatosporales</taxon>
        <taxon>Streptomycetaceae</taxon>
        <taxon>Streptacidiphilus</taxon>
    </lineage>
</organism>
<dbReference type="InterPro" id="IPR004268">
    <property type="entry name" value="MurJ"/>
</dbReference>
<evidence type="ECO:0000256" key="4">
    <source>
        <dbReference type="ARBA" id="ARBA00022960"/>
    </source>
</evidence>
<feature type="transmembrane region" description="Helical" evidence="9">
    <location>
        <begin position="294"/>
        <end position="313"/>
    </location>
</feature>
<feature type="transmembrane region" description="Helical" evidence="9">
    <location>
        <begin position="343"/>
        <end position="362"/>
    </location>
</feature>
<name>A0ABV6W170_9ACTN</name>
<evidence type="ECO:0000256" key="9">
    <source>
        <dbReference type="SAM" id="Phobius"/>
    </source>
</evidence>
<keyword evidence="7 9" id="KW-0472">Membrane</keyword>
<evidence type="ECO:0000256" key="2">
    <source>
        <dbReference type="ARBA" id="ARBA00022475"/>
    </source>
</evidence>
<sequence>MTLTTPRPTGTRSAARSVLARAFGITALLSAGGSLLGLLRDLLLARYFGADQGTDAFLVAWTVPETAAPLLIEDAMAFLMVPAFSLAIAAEKAGQEGDGAHGADTGGAVSIPQPAGRHRAGGPAVPPSGVIAPPRSAEPDVRTGPRPLPAPVADLVAATLPPLAGLLALVSAATLFGAPLLVHLLAPGLADPSLAVVCTRLTALTILPFGLTGYLSAGLRAHHRFTGPGSVYIAYNTGILAVMVLLHGSLGVRAAAGGVALGSVLMTAVLLPLFSRHCARLTPRRSRAGTAGRAVPTLAVSPWALLPIALFTLTRQSQVFIERFLASELTPGTISHLNYAEKVAQMAMTLGVMVCTVTFPVVARALAEGDLAAARARVEKDLVLVGALVLAGTSVLLACAPQVVALLFQRGEFTAADTAATASVMRVYSLGLLGQAMVGTLVRPFFSTRPAVAFSSGSSGAARRRDGSDWFPLLAMAVGLLVTGVLGVSTVHWFGALGLAAANATGITLTAVLLLVGIRTRGVAVRLHVVLAGQARLLLAAAVSTAAAYLATLPVDGRPLLAVLLGGVVGPVAFVLAAAALREPTVTGPLAALVARSRTRGRQDGPDGQDEGESQRGR</sequence>
<evidence type="ECO:0000256" key="7">
    <source>
        <dbReference type="ARBA" id="ARBA00023136"/>
    </source>
</evidence>
<comment type="caution">
    <text evidence="10">The sequence shown here is derived from an EMBL/GenBank/DDBJ whole genome shotgun (WGS) entry which is preliminary data.</text>
</comment>
<keyword evidence="3 9" id="KW-0812">Transmembrane</keyword>
<keyword evidence="11" id="KW-1185">Reference proteome</keyword>
<evidence type="ECO:0000256" key="6">
    <source>
        <dbReference type="ARBA" id="ARBA00022989"/>
    </source>
</evidence>
<keyword evidence="6 9" id="KW-1133">Transmembrane helix</keyword>
<evidence type="ECO:0000256" key="1">
    <source>
        <dbReference type="ARBA" id="ARBA00004651"/>
    </source>
</evidence>
<feature type="transmembrane region" description="Helical" evidence="9">
    <location>
        <begin position="467"/>
        <end position="487"/>
    </location>
</feature>
<feature type="region of interest" description="Disordered" evidence="8">
    <location>
        <begin position="96"/>
        <end position="144"/>
    </location>
</feature>
<accession>A0ABV6W170</accession>
<feature type="transmembrane region" description="Helical" evidence="9">
    <location>
        <begin position="254"/>
        <end position="274"/>
    </location>
</feature>
<dbReference type="PRINTS" id="PR01806">
    <property type="entry name" value="VIRFACTRMVIN"/>
</dbReference>
<evidence type="ECO:0000313" key="10">
    <source>
        <dbReference type="EMBL" id="MFC1419734.1"/>
    </source>
</evidence>
<dbReference type="EMBL" id="JBHFAB010000020">
    <property type="protein sequence ID" value="MFC1419734.1"/>
    <property type="molecule type" value="Genomic_DNA"/>
</dbReference>
<evidence type="ECO:0000313" key="11">
    <source>
        <dbReference type="Proteomes" id="UP001592531"/>
    </source>
</evidence>
<comment type="subcellular location">
    <subcellularLocation>
        <location evidence="1">Cell membrane</location>
        <topology evidence="1">Multi-pass membrane protein</topology>
    </subcellularLocation>
</comment>
<feature type="transmembrane region" description="Helical" evidence="9">
    <location>
        <begin position="428"/>
        <end position="446"/>
    </location>
</feature>
<evidence type="ECO:0000256" key="3">
    <source>
        <dbReference type="ARBA" id="ARBA00022692"/>
    </source>
</evidence>
<feature type="transmembrane region" description="Helical" evidence="9">
    <location>
        <begin position="194"/>
        <end position="217"/>
    </location>
</feature>
<feature type="transmembrane region" description="Helical" evidence="9">
    <location>
        <begin position="20"/>
        <end position="39"/>
    </location>
</feature>
<protein>
    <submittedName>
        <fullName evidence="10">Murein biosynthesis integral membrane protein MurJ</fullName>
    </submittedName>
</protein>
<dbReference type="RefSeq" id="WP_380539573.1">
    <property type="nucleotide sequence ID" value="NZ_JBHFAB010000020.1"/>
</dbReference>
<feature type="transmembrane region" description="Helical" evidence="9">
    <location>
        <begin position="561"/>
        <end position="581"/>
    </location>
</feature>
<feature type="transmembrane region" description="Helical" evidence="9">
    <location>
        <begin position="537"/>
        <end position="555"/>
    </location>
</feature>
<feature type="region of interest" description="Disordered" evidence="8">
    <location>
        <begin position="596"/>
        <end position="618"/>
    </location>
</feature>
<keyword evidence="4" id="KW-0133">Cell shape</keyword>
<dbReference type="InterPro" id="IPR051050">
    <property type="entry name" value="Lipid_II_flippase_MurJ/MviN"/>
</dbReference>
<gene>
    <name evidence="10" type="primary">murJ</name>
    <name evidence="10" type="ORF">ACEZDE_24305</name>
</gene>
<feature type="transmembrane region" description="Helical" evidence="9">
    <location>
        <begin position="229"/>
        <end position="248"/>
    </location>
</feature>
<feature type="transmembrane region" description="Helical" evidence="9">
    <location>
        <begin position="163"/>
        <end position="182"/>
    </location>
</feature>
<evidence type="ECO:0000256" key="5">
    <source>
        <dbReference type="ARBA" id="ARBA00022984"/>
    </source>
</evidence>
<dbReference type="PANTHER" id="PTHR47019">
    <property type="entry name" value="LIPID II FLIPPASE MURJ"/>
    <property type="match status" value="1"/>
</dbReference>
<keyword evidence="2" id="KW-1003">Cell membrane</keyword>
<keyword evidence="5" id="KW-0573">Peptidoglycan synthesis</keyword>
<evidence type="ECO:0000256" key="8">
    <source>
        <dbReference type="SAM" id="MobiDB-lite"/>
    </source>
</evidence>
<reference evidence="10 11" key="1">
    <citation type="submission" date="2024-09" db="EMBL/GenBank/DDBJ databases">
        <authorList>
            <person name="Lee S.D."/>
        </authorList>
    </citation>
    <scope>NUCLEOTIDE SEQUENCE [LARGE SCALE GENOMIC DNA]</scope>
    <source>
        <strain evidence="10 11">N8-3</strain>
    </source>
</reference>
<feature type="transmembrane region" description="Helical" evidence="9">
    <location>
        <begin position="382"/>
        <end position="408"/>
    </location>
</feature>
<dbReference type="Proteomes" id="UP001592531">
    <property type="component" value="Unassembled WGS sequence"/>
</dbReference>